<accession>A0AAP0PWU5</accession>
<evidence type="ECO:0000256" key="1">
    <source>
        <dbReference type="SAM" id="MobiDB-lite"/>
    </source>
</evidence>
<keyword evidence="3" id="KW-1185">Reference proteome</keyword>
<feature type="compositionally biased region" description="Basic and acidic residues" evidence="1">
    <location>
        <begin position="160"/>
        <end position="181"/>
    </location>
</feature>
<organism evidence="2 3">
    <name type="scientific">Stephania cephalantha</name>
    <dbReference type="NCBI Taxonomy" id="152367"/>
    <lineage>
        <taxon>Eukaryota</taxon>
        <taxon>Viridiplantae</taxon>
        <taxon>Streptophyta</taxon>
        <taxon>Embryophyta</taxon>
        <taxon>Tracheophyta</taxon>
        <taxon>Spermatophyta</taxon>
        <taxon>Magnoliopsida</taxon>
        <taxon>Ranunculales</taxon>
        <taxon>Menispermaceae</taxon>
        <taxon>Menispermoideae</taxon>
        <taxon>Cissampelideae</taxon>
        <taxon>Stephania</taxon>
    </lineage>
</organism>
<dbReference type="Proteomes" id="UP001419268">
    <property type="component" value="Unassembled WGS sequence"/>
</dbReference>
<feature type="region of interest" description="Disordered" evidence="1">
    <location>
        <begin position="151"/>
        <end position="231"/>
    </location>
</feature>
<comment type="caution">
    <text evidence="2">The sequence shown here is derived from an EMBL/GenBank/DDBJ whole genome shotgun (WGS) entry which is preliminary data.</text>
</comment>
<sequence>MWSRLRRPRGEIATGTTVAIPCRYSSISRTKIDFSPSLVHLPHRASIISFTARLLDLIAGSSPSPCSTLSLSVLLPLTRTLNPRTHLRRLARPTRPASASAGRPAASSQPPHSHLVLDLGFSEELETGGGGAAMISARSVRRGTRMLVRIRQRRCGGAGGERDGSEERRSVRSWRGEDRGWRGRTAGASGRGWEGRRSRRGRRSAVDRATAAVDQRDAEELTSGGAAPSGRTTRWQWRVWHGGSSGFGKVWSLGVLAHKENEVRGR</sequence>
<evidence type="ECO:0000313" key="2">
    <source>
        <dbReference type="EMBL" id="KAK9157404.1"/>
    </source>
</evidence>
<gene>
    <name evidence="2" type="ORF">Scep_003978</name>
</gene>
<dbReference type="AlphaFoldDB" id="A0AAP0PWU5"/>
<feature type="compositionally biased region" description="Low complexity" evidence="1">
    <location>
        <begin position="93"/>
        <end position="111"/>
    </location>
</feature>
<protein>
    <submittedName>
        <fullName evidence="2">Uncharacterized protein</fullName>
    </submittedName>
</protein>
<feature type="region of interest" description="Disordered" evidence="1">
    <location>
        <begin position="87"/>
        <end position="113"/>
    </location>
</feature>
<dbReference type="EMBL" id="JBBNAG010000002">
    <property type="protein sequence ID" value="KAK9157404.1"/>
    <property type="molecule type" value="Genomic_DNA"/>
</dbReference>
<evidence type="ECO:0000313" key="3">
    <source>
        <dbReference type="Proteomes" id="UP001419268"/>
    </source>
</evidence>
<name>A0AAP0PWU5_9MAGN</name>
<proteinExistence type="predicted"/>
<reference evidence="2 3" key="1">
    <citation type="submission" date="2024-01" db="EMBL/GenBank/DDBJ databases">
        <title>Genome assemblies of Stephania.</title>
        <authorList>
            <person name="Yang L."/>
        </authorList>
    </citation>
    <scope>NUCLEOTIDE SEQUENCE [LARGE SCALE GENOMIC DNA]</scope>
    <source>
        <strain evidence="2">JXDWG</strain>
        <tissue evidence="2">Leaf</tissue>
    </source>
</reference>